<dbReference type="PANTHER" id="PTHR10000">
    <property type="entry name" value="PHOSPHOSERINE PHOSPHATASE"/>
    <property type="match status" value="1"/>
</dbReference>
<dbReference type="InterPro" id="IPR002125">
    <property type="entry name" value="CMP_dCMP_dom"/>
</dbReference>
<comment type="function">
    <text evidence="1">This enzyme scavenges exogenous and endogenous cytidine and 2'-deoxycytidine for UMP synthesis.</text>
</comment>
<evidence type="ECO:0000256" key="8">
    <source>
        <dbReference type="ARBA" id="ARBA00049252"/>
    </source>
</evidence>
<dbReference type="Gene3D" id="3.40.50.1000">
    <property type="entry name" value="HAD superfamily/HAD-like"/>
    <property type="match status" value="1"/>
</dbReference>
<keyword evidence="4" id="KW-0479">Metal-binding</keyword>
<dbReference type="SUPFAM" id="SSF56784">
    <property type="entry name" value="HAD-like"/>
    <property type="match status" value="1"/>
</dbReference>
<dbReference type="Pfam" id="PF08282">
    <property type="entry name" value="Hydrolase_3"/>
    <property type="match status" value="1"/>
</dbReference>
<dbReference type="PANTHER" id="PTHR10000:SF55">
    <property type="entry name" value="5-AMINO-6-(5-PHOSPHO-D-RIBITYLAMINO)URACIL PHOSPHATASE YCSE"/>
    <property type="match status" value="1"/>
</dbReference>
<reference evidence="11 12" key="1">
    <citation type="submission" date="2020-07" db="EMBL/GenBank/DDBJ databases">
        <title>MOT database genomes.</title>
        <authorList>
            <person name="Joseph S."/>
            <person name="Aduse-Opoku J."/>
            <person name="Hashim A."/>
            <person name="Wade W."/>
            <person name="Curtis M."/>
        </authorList>
    </citation>
    <scope>NUCLEOTIDE SEQUENCE [LARGE SCALE GENOMIC DNA]</scope>
    <source>
        <strain evidence="11 12">CIP 106318</strain>
    </source>
</reference>
<evidence type="ECO:0000313" key="12">
    <source>
        <dbReference type="Proteomes" id="UP000531840"/>
    </source>
</evidence>
<dbReference type="NCBIfam" id="TIGR01484">
    <property type="entry name" value="HAD-SF-IIB"/>
    <property type="match status" value="1"/>
</dbReference>
<dbReference type="InterPro" id="IPR006262">
    <property type="entry name" value="Cyt_deam_tetra"/>
</dbReference>
<dbReference type="EC" id="3.5.4.5" evidence="2"/>
<dbReference type="PROSITE" id="PS00903">
    <property type="entry name" value="CYT_DCMP_DEAMINASES_1"/>
    <property type="match status" value="1"/>
</dbReference>
<dbReference type="GO" id="GO:0004126">
    <property type="term" value="F:cytidine deaminase activity"/>
    <property type="evidence" value="ECO:0007669"/>
    <property type="project" value="UniProtKB-EC"/>
</dbReference>
<dbReference type="Pfam" id="PF00383">
    <property type="entry name" value="dCMP_cyt_deam_1"/>
    <property type="match status" value="1"/>
</dbReference>
<dbReference type="SUPFAM" id="SSF53927">
    <property type="entry name" value="Cytidine deaminase-like"/>
    <property type="match status" value="1"/>
</dbReference>
<dbReference type="SFLD" id="SFLDS00003">
    <property type="entry name" value="Haloacid_Dehalogenase"/>
    <property type="match status" value="1"/>
</dbReference>
<evidence type="ECO:0000259" key="10">
    <source>
        <dbReference type="PROSITE" id="PS51747"/>
    </source>
</evidence>
<dbReference type="InterPro" id="IPR016193">
    <property type="entry name" value="Cytidine_deaminase-like"/>
</dbReference>
<keyword evidence="5 11" id="KW-0378">Hydrolase</keyword>
<evidence type="ECO:0000256" key="7">
    <source>
        <dbReference type="ARBA" id="ARBA00032005"/>
    </source>
</evidence>
<name>A0ABX2SXV9_9BACL</name>
<evidence type="ECO:0000256" key="1">
    <source>
        <dbReference type="ARBA" id="ARBA00003949"/>
    </source>
</evidence>
<protein>
    <recommendedName>
        <fullName evidence="3">Cytidine deaminase</fullName>
        <ecNumber evidence="2">3.5.4.5</ecNumber>
    </recommendedName>
    <alternativeName>
        <fullName evidence="7">Cytidine aminohydrolase</fullName>
    </alternativeName>
</protein>
<dbReference type="RefSeq" id="WP_179939681.1">
    <property type="nucleotide sequence ID" value="NZ_JACBYF010000001.1"/>
</dbReference>
<dbReference type="PROSITE" id="PS51747">
    <property type="entry name" value="CYT_DCMP_DEAMINASES_2"/>
    <property type="match status" value="1"/>
</dbReference>
<evidence type="ECO:0000256" key="4">
    <source>
        <dbReference type="ARBA" id="ARBA00022723"/>
    </source>
</evidence>
<dbReference type="Gene3D" id="3.30.1240.10">
    <property type="match status" value="1"/>
</dbReference>
<dbReference type="NCBIfam" id="TIGR01354">
    <property type="entry name" value="cyt_deam_tetra"/>
    <property type="match status" value="1"/>
</dbReference>
<dbReference type="EMBL" id="JACBYF010000001">
    <property type="protein sequence ID" value="NYS46636.1"/>
    <property type="molecule type" value="Genomic_DNA"/>
</dbReference>
<keyword evidence="12" id="KW-1185">Reference proteome</keyword>
<dbReference type="InterPro" id="IPR036412">
    <property type="entry name" value="HAD-like_sf"/>
</dbReference>
<dbReference type="SFLD" id="SFLDG01140">
    <property type="entry name" value="C2.B:_Phosphomannomutase_and_P"/>
    <property type="match status" value="1"/>
</dbReference>
<dbReference type="InterPro" id="IPR006379">
    <property type="entry name" value="HAD-SF_hydro_IIB"/>
</dbReference>
<gene>
    <name evidence="11" type="ORF">HZY85_00305</name>
</gene>
<comment type="catalytic activity">
    <reaction evidence="8">
        <text>2'-deoxycytidine + H2O + H(+) = 2'-deoxyuridine + NH4(+)</text>
        <dbReference type="Rhea" id="RHEA:13433"/>
        <dbReference type="ChEBI" id="CHEBI:15377"/>
        <dbReference type="ChEBI" id="CHEBI:15378"/>
        <dbReference type="ChEBI" id="CHEBI:15698"/>
        <dbReference type="ChEBI" id="CHEBI:16450"/>
        <dbReference type="ChEBI" id="CHEBI:28938"/>
        <dbReference type="EC" id="3.5.4.5"/>
    </reaction>
</comment>
<dbReference type="CDD" id="cd07516">
    <property type="entry name" value="HAD_Pase"/>
    <property type="match status" value="1"/>
</dbReference>
<dbReference type="InterPro" id="IPR016192">
    <property type="entry name" value="APOBEC/CMP_deaminase_Zn-bd"/>
</dbReference>
<keyword evidence="6" id="KW-0862">Zinc</keyword>
<dbReference type="InterPro" id="IPR023214">
    <property type="entry name" value="HAD_sf"/>
</dbReference>
<feature type="domain" description="CMP/dCMP-type deaminase" evidence="10">
    <location>
        <begin position="293"/>
        <end position="425"/>
    </location>
</feature>
<dbReference type="PROSITE" id="PS01229">
    <property type="entry name" value="COF_2"/>
    <property type="match status" value="1"/>
</dbReference>
<proteinExistence type="predicted"/>
<dbReference type="Gene3D" id="3.40.140.10">
    <property type="entry name" value="Cytidine Deaminase, domain 2"/>
    <property type="match status" value="1"/>
</dbReference>
<comment type="caution">
    <text evidence="11">The sequence shown here is derived from an EMBL/GenBank/DDBJ whole genome shotgun (WGS) entry which is preliminary data.</text>
</comment>
<accession>A0ABX2SXV9</accession>
<evidence type="ECO:0000313" key="11">
    <source>
        <dbReference type="EMBL" id="NYS46636.1"/>
    </source>
</evidence>
<sequence length="430" mass="47605">MIKLIASDMDGTFLSNTHQISEKNIEAVNYAKENGIEFVIATGRAYYEAAKPLQEANLESELICFNGGITYDKEGNILDIVDLKPKDSYYIMEVFKSLGISYQLYTQNCVYTENIETDIQAFVDLIESHGVKADKEHIIAESKERQAKGHLVEVENVDLYINEPNNPLIKIIGISNDLNKLAKATSLLEGNKELSVTSSGENNVEVMHKNATKGIALKKFADKKNISLEATMALGDNLNDFSMLEVVKYSVAMANGNNKLKKIAEYITEHTNDNSGVGHAILKIVKEVNNKENIEKELINKAIEATKFSYVPYSKFTVGAAVLGSNGKIYSGCNVENASYSPTNCAERTAIFKAVSEGTREFTKVAVVGGPERNLLDYCPPCGVCRQVIAEFASEDAELILGNSEDNYKTYKFFDEILPLSFTKKDLDNK</sequence>
<dbReference type="NCBIfam" id="NF004064">
    <property type="entry name" value="PRK05578.1"/>
    <property type="match status" value="1"/>
</dbReference>
<evidence type="ECO:0000256" key="5">
    <source>
        <dbReference type="ARBA" id="ARBA00022801"/>
    </source>
</evidence>
<comment type="catalytic activity">
    <reaction evidence="9">
        <text>cytidine + H2O + H(+) = uridine + NH4(+)</text>
        <dbReference type="Rhea" id="RHEA:16069"/>
        <dbReference type="ChEBI" id="CHEBI:15377"/>
        <dbReference type="ChEBI" id="CHEBI:15378"/>
        <dbReference type="ChEBI" id="CHEBI:16704"/>
        <dbReference type="ChEBI" id="CHEBI:17562"/>
        <dbReference type="ChEBI" id="CHEBI:28938"/>
        <dbReference type="EC" id="3.5.4.5"/>
    </reaction>
</comment>
<dbReference type="InterPro" id="IPR000150">
    <property type="entry name" value="Cof"/>
</dbReference>
<dbReference type="Proteomes" id="UP000531840">
    <property type="component" value="Unassembled WGS sequence"/>
</dbReference>
<dbReference type="NCBIfam" id="TIGR00099">
    <property type="entry name" value="Cof-subfamily"/>
    <property type="match status" value="1"/>
</dbReference>
<evidence type="ECO:0000256" key="3">
    <source>
        <dbReference type="ARBA" id="ARBA00018266"/>
    </source>
</evidence>
<evidence type="ECO:0000256" key="6">
    <source>
        <dbReference type="ARBA" id="ARBA00022833"/>
    </source>
</evidence>
<evidence type="ECO:0000256" key="9">
    <source>
        <dbReference type="ARBA" id="ARBA00049558"/>
    </source>
</evidence>
<evidence type="ECO:0000256" key="2">
    <source>
        <dbReference type="ARBA" id="ARBA00012783"/>
    </source>
</evidence>
<dbReference type="CDD" id="cd01283">
    <property type="entry name" value="cytidine_deaminase"/>
    <property type="match status" value="1"/>
</dbReference>
<organism evidence="11 12">
    <name type="scientific">Gemelliphila palaticanis</name>
    <dbReference type="NCBI Taxonomy" id="81950"/>
    <lineage>
        <taxon>Bacteria</taxon>
        <taxon>Bacillati</taxon>
        <taxon>Bacillota</taxon>
        <taxon>Bacilli</taxon>
        <taxon>Bacillales</taxon>
        <taxon>Gemellaceae</taxon>
        <taxon>Gemelliphila</taxon>
    </lineage>
</organism>